<dbReference type="EMBL" id="MQUR01000043">
    <property type="protein sequence ID" value="OLZ64287.1"/>
    <property type="molecule type" value="Genomic_DNA"/>
</dbReference>
<feature type="signal peptide" evidence="2">
    <location>
        <begin position="1"/>
        <end position="32"/>
    </location>
</feature>
<dbReference type="Proteomes" id="UP000187151">
    <property type="component" value="Unassembled WGS sequence"/>
</dbReference>
<protein>
    <submittedName>
        <fullName evidence="3">Uncharacterized protein</fullName>
    </submittedName>
</protein>
<reference evidence="3 4" key="1">
    <citation type="submission" date="2016-01" db="EMBL/GenBank/DDBJ databases">
        <title>Streptomyces amritsarensis strain MTCC 11845 genome sequencing and assembly.</title>
        <authorList>
            <person name="Sharma D."/>
            <person name="Nair G.R."/>
            <person name="Kaur G."/>
            <person name="Manhas R.K."/>
            <person name="Mayilraj S."/>
        </authorList>
    </citation>
    <scope>NUCLEOTIDE SEQUENCE [LARGE SCALE GENOMIC DNA]</scope>
    <source>
        <strain evidence="3 4">MTCC 11845</strain>
    </source>
</reference>
<evidence type="ECO:0000256" key="2">
    <source>
        <dbReference type="SAM" id="SignalP"/>
    </source>
</evidence>
<evidence type="ECO:0000256" key="1">
    <source>
        <dbReference type="SAM" id="MobiDB-lite"/>
    </source>
</evidence>
<organism evidence="3 4">
    <name type="scientific">Streptomyces amritsarensis</name>
    <dbReference type="NCBI Taxonomy" id="681158"/>
    <lineage>
        <taxon>Bacteria</taxon>
        <taxon>Bacillati</taxon>
        <taxon>Actinomycetota</taxon>
        <taxon>Actinomycetes</taxon>
        <taxon>Kitasatosporales</taxon>
        <taxon>Streptomycetaceae</taxon>
        <taxon>Streptomyces</taxon>
    </lineage>
</organism>
<dbReference type="RefSeq" id="WP_076044855.1">
    <property type="nucleotide sequence ID" value="NZ_MQUR01000043.1"/>
</dbReference>
<evidence type="ECO:0000313" key="3">
    <source>
        <dbReference type="EMBL" id="OLZ64287.1"/>
    </source>
</evidence>
<keyword evidence="2" id="KW-0732">Signal</keyword>
<keyword evidence="4" id="KW-1185">Reference proteome</keyword>
<name>A0ABX3G485_9ACTN</name>
<evidence type="ECO:0000313" key="4">
    <source>
        <dbReference type="Proteomes" id="UP000187151"/>
    </source>
</evidence>
<accession>A0ABX3G485</accession>
<feature type="region of interest" description="Disordered" evidence="1">
    <location>
        <begin position="35"/>
        <end position="103"/>
    </location>
</feature>
<comment type="caution">
    <text evidence="3">The sequence shown here is derived from an EMBL/GenBank/DDBJ whole genome shotgun (WGS) entry which is preliminary data.</text>
</comment>
<proteinExistence type="predicted"/>
<feature type="compositionally biased region" description="Basic and acidic residues" evidence="1">
    <location>
        <begin position="94"/>
        <end position="103"/>
    </location>
</feature>
<dbReference type="PROSITE" id="PS51318">
    <property type="entry name" value="TAT"/>
    <property type="match status" value="1"/>
</dbReference>
<feature type="chain" id="PRO_5046404280" evidence="2">
    <location>
        <begin position="33"/>
        <end position="103"/>
    </location>
</feature>
<sequence length="103" mass="10526">MTHPVRTRRLALFASATAMAAGAVLVPTTAFAAPQAAPHAVVADKDAPGGSHHGTWGKKRPGPGKGGGSNDGRHRPKEPQWQCVTAPCGPPRASADDGRTFPA</sequence>
<gene>
    <name evidence="3" type="ORF">AVW11_18925</name>
</gene>
<dbReference type="InterPro" id="IPR006311">
    <property type="entry name" value="TAT_signal"/>
</dbReference>